<dbReference type="OrthoDB" id="18016at2157"/>
<sequence>MTQRYTIITHTDLDGIAAAAIYLRLAGAEPDVDASVIFAEPYKLHRVLPDIGDTARMAIMDLGPNTGTFNDVLNSIAALRKKGIVVEWYDHHRWKEEWIKSLKSLGVKAYIDTSTCAAGVVAKYAPQELEAEPDDFITRLVRATCAADLWKWDDPLAPRLYRVIDRYRGGKGDKWKRMILRGFWEGSFWWPELDDALNEYLEKEFAGFNEALRNVIVADIRGCRILFVLKRSGPPNASILGNSLLDRYSGDIAVIVRRKGRGISLRSRNINVREIAVRLGGGGHPRAAGAPLEMPLYYKVLAFFWPRARLYYAKRLVEKAVEELGGCPALQE</sequence>
<dbReference type="AlphaFoldDB" id="A0A0P0N1L3"/>
<evidence type="ECO:0000313" key="2">
    <source>
        <dbReference type="EMBL" id="ALL00162.1"/>
    </source>
</evidence>
<protein>
    <recommendedName>
        <fullName evidence="1">DHHA1 domain-containing protein</fullName>
    </recommendedName>
</protein>
<dbReference type="PANTHER" id="PTHR42146:SF1">
    <property type="entry name" value="OLIGORIBONUCLEASE NRNB"/>
    <property type="match status" value="1"/>
</dbReference>
<dbReference type="InterPro" id="IPR052968">
    <property type="entry name" value="Nucleotide_metab_enz"/>
</dbReference>
<evidence type="ECO:0000313" key="3">
    <source>
        <dbReference type="Proteomes" id="UP000058613"/>
    </source>
</evidence>
<dbReference type="GO" id="GO:0003676">
    <property type="term" value="F:nucleic acid binding"/>
    <property type="evidence" value="ECO:0007669"/>
    <property type="project" value="InterPro"/>
</dbReference>
<accession>A0A0P0N1L3</accession>
<feature type="domain" description="DHHA1" evidence="1">
    <location>
        <begin position="238"/>
        <end position="293"/>
    </location>
</feature>
<dbReference type="KEGG" id="pdl:Pyrde_0112"/>
<dbReference type="GeneID" id="26098438"/>
<dbReference type="Proteomes" id="UP000058613">
    <property type="component" value="Chromosome"/>
</dbReference>
<dbReference type="EMBL" id="CP013011">
    <property type="protein sequence ID" value="ALL00162.1"/>
    <property type="molecule type" value="Genomic_DNA"/>
</dbReference>
<dbReference type="Gene3D" id="3.10.310.30">
    <property type="match status" value="1"/>
</dbReference>
<dbReference type="STRING" id="1273541.Pyrde_0112"/>
<proteinExistence type="predicted"/>
<dbReference type="SUPFAM" id="SSF64182">
    <property type="entry name" value="DHH phosphoesterases"/>
    <property type="match status" value="1"/>
</dbReference>
<dbReference type="InterPro" id="IPR003156">
    <property type="entry name" value="DHHA1_dom"/>
</dbReference>
<dbReference type="InterPro" id="IPR038763">
    <property type="entry name" value="DHH_sf"/>
</dbReference>
<dbReference type="RefSeq" id="WP_055407311.1">
    <property type="nucleotide sequence ID" value="NZ_CP013011.1"/>
</dbReference>
<reference evidence="2 3" key="1">
    <citation type="submission" date="2015-10" db="EMBL/GenBank/DDBJ databases">
        <title>Complete genome sequence of hyperthermophilic archaeon Pyrodictium delaneyi Su06.</title>
        <authorList>
            <person name="Jung J.-H."/>
            <person name="Lin J."/>
            <person name="Holden J.F."/>
            <person name="Park C.-S."/>
        </authorList>
    </citation>
    <scope>NUCLEOTIDE SEQUENCE [LARGE SCALE GENOMIC DNA]</scope>
    <source>
        <strain evidence="2 3">Su06</strain>
    </source>
</reference>
<gene>
    <name evidence="2" type="ORF">Pyrde_0112</name>
</gene>
<organism evidence="2 3">
    <name type="scientific">Pyrodictium delaneyi</name>
    <dbReference type="NCBI Taxonomy" id="1273541"/>
    <lineage>
        <taxon>Archaea</taxon>
        <taxon>Thermoproteota</taxon>
        <taxon>Thermoprotei</taxon>
        <taxon>Desulfurococcales</taxon>
        <taxon>Pyrodictiaceae</taxon>
        <taxon>Pyrodictium</taxon>
    </lineage>
</organism>
<name>A0A0P0N1L3_9CREN</name>
<dbReference type="PANTHER" id="PTHR42146">
    <property type="entry name" value="3',5'-CYCLIC-NUCLEOTIDE PHOSPHODIESTERASE"/>
    <property type="match status" value="1"/>
</dbReference>
<dbReference type="Pfam" id="PF02272">
    <property type="entry name" value="DHHA1"/>
    <property type="match status" value="1"/>
</dbReference>
<evidence type="ECO:0000259" key="1">
    <source>
        <dbReference type="Pfam" id="PF02272"/>
    </source>
</evidence>